<proteinExistence type="inferred from homology"/>
<evidence type="ECO:0000313" key="9">
    <source>
        <dbReference type="EMBL" id="RFM22892.1"/>
    </source>
</evidence>
<feature type="domain" description="VTT" evidence="8">
    <location>
        <begin position="40"/>
        <end position="165"/>
    </location>
</feature>
<accession>A0A395LW23</accession>
<evidence type="ECO:0000256" key="4">
    <source>
        <dbReference type="ARBA" id="ARBA00022692"/>
    </source>
</evidence>
<evidence type="ECO:0000256" key="7">
    <source>
        <dbReference type="RuleBase" id="RU367016"/>
    </source>
</evidence>
<reference evidence="9 10" key="1">
    <citation type="journal article" date="2011" name="ISME J.">
        <title>Community ecology of hot spring cyanobacterial mats: predominant populations and their functional potential.</title>
        <authorList>
            <person name="Klatt C.G."/>
            <person name="Wood J.M."/>
            <person name="Rusch D.B."/>
            <person name="Bateson M.M."/>
            <person name="Hamamura N."/>
            <person name="Heidelberg J.F."/>
            <person name="Grossman A.R."/>
            <person name="Bhaya D."/>
            <person name="Cohan F.M."/>
            <person name="Kuhl M."/>
            <person name="Bryant D.A."/>
            <person name="Ward D.M."/>
        </authorList>
    </citation>
    <scope>NUCLEOTIDE SEQUENCE [LARGE SCALE GENOMIC DNA]</scope>
    <source>
        <strain evidence="9">OS</strain>
    </source>
</reference>
<evidence type="ECO:0000256" key="1">
    <source>
        <dbReference type="ARBA" id="ARBA00004651"/>
    </source>
</evidence>
<keyword evidence="6 7" id="KW-0472">Membrane</keyword>
<dbReference type="InterPro" id="IPR032818">
    <property type="entry name" value="DedA-like"/>
</dbReference>
<comment type="subcellular location">
    <subcellularLocation>
        <location evidence="1 7">Cell membrane</location>
        <topology evidence="1 7">Multi-pass membrane protein</topology>
    </subcellularLocation>
</comment>
<organism evidence="9 10">
    <name type="scientific">Candidatus Thermochlorobacter aerophilus</name>
    <dbReference type="NCBI Taxonomy" id="1868324"/>
    <lineage>
        <taxon>Bacteria</taxon>
        <taxon>Pseudomonadati</taxon>
        <taxon>Chlorobiota</taxon>
        <taxon>Chlorobiia</taxon>
        <taxon>Chlorobiales</taxon>
        <taxon>Candidatus Thermochlorobacteriaceae</taxon>
        <taxon>Candidatus Thermochlorobacter</taxon>
    </lineage>
</organism>
<dbReference type="GO" id="GO:0005886">
    <property type="term" value="C:plasma membrane"/>
    <property type="evidence" value="ECO:0007669"/>
    <property type="project" value="UniProtKB-SubCell"/>
</dbReference>
<feature type="transmembrane region" description="Helical" evidence="7">
    <location>
        <begin position="21"/>
        <end position="40"/>
    </location>
</feature>
<comment type="similarity">
    <text evidence="2 7">Belongs to the DedA family.</text>
</comment>
<keyword evidence="3 7" id="KW-1003">Cell membrane</keyword>
<keyword evidence="5 7" id="KW-1133">Transmembrane helix</keyword>
<dbReference type="PANTHER" id="PTHR30353:SF0">
    <property type="entry name" value="TRANSMEMBRANE PROTEIN"/>
    <property type="match status" value="1"/>
</dbReference>
<evidence type="ECO:0000256" key="6">
    <source>
        <dbReference type="ARBA" id="ARBA00023136"/>
    </source>
</evidence>
<evidence type="ECO:0000313" key="10">
    <source>
        <dbReference type="Proteomes" id="UP000266389"/>
    </source>
</evidence>
<evidence type="ECO:0000256" key="2">
    <source>
        <dbReference type="ARBA" id="ARBA00010792"/>
    </source>
</evidence>
<sequence>MEWFNEFRHWIAPETIVQAGYVIMALVIFAETGLLAGFFLPGDSLLVTAGIFAARGDLDLLFLNGLLITCAIVGDATGYFIGQRMGEALWQRPDSRFFKRKYVEQTQAFYDKHGGKTIIIARFVPIIRTFAPTMAGVAKMGYTKFAIFNISGAVFWVVSMTLAGYFLGKIFPSIAKDIDKVIIVVVVLSLLPMVWHALREKYSRPPLAMQEE</sequence>
<protein>
    <submittedName>
        <fullName evidence="9">DedA family protein</fullName>
    </submittedName>
</protein>
<evidence type="ECO:0000259" key="8">
    <source>
        <dbReference type="Pfam" id="PF09335"/>
    </source>
</evidence>
<dbReference type="Pfam" id="PF09335">
    <property type="entry name" value="VTT_dom"/>
    <property type="match status" value="1"/>
</dbReference>
<dbReference type="PANTHER" id="PTHR30353">
    <property type="entry name" value="INNER MEMBRANE PROTEIN DEDA-RELATED"/>
    <property type="match status" value="1"/>
</dbReference>
<dbReference type="Proteomes" id="UP000266389">
    <property type="component" value="Unassembled WGS sequence"/>
</dbReference>
<name>A0A395LW23_9BACT</name>
<feature type="transmembrane region" description="Helical" evidence="7">
    <location>
        <begin position="146"/>
        <end position="168"/>
    </location>
</feature>
<evidence type="ECO:0000256" key="5">
    <source>
        <dbReference type="ARBA" id="ARBA00022989"/>
    </source>
</evidence>
<feature type="transmembrane region" description="Helical" evidence="7">
    <location>
        <begin position="60"/>
        <end position="82"/>
    </location>
</feature>
<dbReference type="EMBL" id="PHFL01000072">
    <property type="protein sequence ID" value="RFM22892.1"/>
    <property type="molecule type" value="Genomic_DNA"/>
</dbReference>
<evidence type="ECO:0000256" key="3">
    <source>
        <dbReference type="ARBA" id="ARBA00022475"/>
    </source>
</evidence>
<dbReference type="AlphaFoldDB" id="A0A395LW23"/>
<dbReference type="InterPro" id="IPR032816">
    <property type="entry name" value="VTT_dom"/>
</dbReference>
<keyword evidence="4 7" id="KW-0812">Transmembrane</keyword>
<gene>
    <name evidence="9" type="ORF">D0433_13830</name>
</gene>
<feature type="transmembrane region" description="Helical" evidence="7">
    <location>
        <begin position="180"/>
        <end position="198"/>
    </location>
</feature>
<comment type="caution">
    <text evidence="9">The sequence shown here is derived from an EMBL/GenBank/DDBJ whole genome shotgun (WGS) entry which is preliminary data.</text>
</comment>